<evidence type="ECO:0000256" key="3">
    <source>
        <dbReference type="ARBA" id="ARBA00023004"/>
    </source>
</evidence>
<dbReference type="Gene3D" id="1.20.120.50">
    <property type="entry name" value="Hemerythrin-like"/>
    <property type="match status" value="1"/>
</dbReference>
<gene>
    <name evidence="4" type="ORF">G3580_02485</name>
</gene>
<evidence type="ECO:0008006" key="6">
    <source>
        <dbReference type="Google" id="ProtNLM"/>
    </source>
</evidence>
<keyword evidence="2" id="KW-0479">Metal-binding</keyword>
<evidence type="ECO:0000256" key="2">
    <source>
        <dbReference type="ARBA" id="ARBA00022723"/>
    </source>
</evidence>
<keyword evidence="5" id="KW-1185">Reference proteome</keyword>
<sequence length="155" mass="17683">MNPSPLPAAVIARVANHPLLSRELEAAYPHIHRVEALCDKYEWHLSCAGCAHLVFECIEHLQDTLGRFLEFLSDHFMEEEAYMKARGCAAATHPDYAAHVEDHARITAEILRIITAIGTTQTVVLIADLRKLMDDMWHRHFIQHDLSIAELETRH</sequence>
<dbReference type="KEGG" id="azq:G3580_02485"/>
<proteinExistence type="inferred from homology"/>
<keyword evidence="3" id="KW-0408">Iron</keyword>
<protein>
    <recommendedName>
        <fullName evidence="6">Hemerythrin-like domain-containing protein</fullName>
    </recommendedName>
</protein>
<comment type="similarity">
    <text evidence="1">Belongs to the hemerythrin family.</text>
</comment>
<reference evidence="4 5" key="1">
    <citation type="submission" date="2020-02" db="EMBL/GenBank/DDBJ databases">
        <title>Nitrogenibacter mangrovi gen. nov., sp. nov. isolated from mangrove sediment, a denitrifying betaproteobacterium.</title>
        <authorList>
            <person name="Liao H."/>
            <person name="Tian Y."/>
        </authorList>
    </citation>
    <scope>NUCLEOTIDE SEQUENCE [LARGE SCALE GENOMIC DNA]</scope>
    <source>
        <strain evidence="4 5">M9-3-2</strain>
    </source>
</reference>
<dbReference type="InterPro" id="IPR035938">
    <property type="entry name" value="Hemerythrin-like_sf"/>
</dbReference>
<dbReference type="EMBL" id="CP048836">
    <property type="protein sequence ID" value="QID16592.1"/>
    <property type="molecule type" value="Genomic_DNA"/>
</dbReference>
<organism evidence="4 5">
    <name type="scientific">Nitrogeniibacter mangrovi</name>
    <dbReference type="NCBI Taxonomy" id="2016596"/>
    <lineage>
        <taxon>Bacteria</taxon>
        <taxon>Pseudomonadati</taxon>
        <taxon>Pseudomonadota</taxon>
        <taxon>Betaproteobacteria</taxon>
        <taxon>Rhodocyclales</taxon>
        <taxon>Zoogloeaceae</taxon>
        <taxon>Nitrogeniibacter</taxon>
    </lineage>
</organism>
<evidence type="ECO:0000256" key="1">
    <source>
        <dbReference type="ARBA" id="ARBA00010587"/>
    </source>
</evidence>
<evidence type="ECO:0000313" key="5">
    <source>
        <dbReference type="Proteomes" id="UP000501991"/>
    </source>
</evidence>
<dbReference type="SUPFAM" id="SSF47188">
    <property type="entry name" value="Hemerythrin-like"/>
    <property type="match status" value="1"/>
</dbReference>
<dbReference type="RefSeq" id="WP_173763761.1">
    <property type="nucleotide sequence ID" value="NZ_CP048836.1"/>
</dbReference>
<dbReference type="GO" id="GO:0046872">
    <property type="term" value="F:metal ion binding"/>
    <property type="evidence" value="ECO:0007669"/>
    <property type="project" value="UniProtKB-KW"/>
</dbReference>
<evidence type="ECO:0000313" key="4">
    <source>
        <dbReference type="EMBL" id="QID16592.1"/>
    </source>
</evidence>
<accession>A0A6C1AZ09</accession>
<dbReference type="Proteomes" id="UP000501991">
    <property type="component" value="Chromosome"/>
</dbReference>
<name>A0A6C1AZ09_9RHOO</name>
<dbReference type="AlphaFoldDB" id="A0A6C1AZ09"/>